<evidence type="ECO:0000313" key="4">
    <source>
        <dbReference type="Proteomes" id="UP000245383"/>
    </source>
</evidence>
<dbReference type="InterPro" id="IPR006076">
    <property type="entry name" value="FAD-dep_OxRdtase"/>
</dbReference>
<dbReference type="STRING" id="133385.A0A2T9YVI6"/>
<proteinExistence type="predicted"/>
<dbReference type="OrthoDB" id="429143at2759"/>
<dbReference type="Proteomes" id="UP000245383">
    <property type="component" value="Unassembled WGS sequence"/>
</dbReference>
<dbReference type="Gene3D" id="3.30.9.10">
    <property type="entry name" value="D-Amino Acid Oxidase, subunit A, domain 2"/>
    <property type="match status" value="1"/>
</dbReference>
<protein>
    <recommendedName>
        <fullName evidence="2">FAD dependent oxidoreductase domain-containing protein</fullName>
    </recommendedName>
</protein>
<dbReference type="Pfam" id="PF01266">
    <property type="entry name" value="DAO"/>
    <property type="match status" value="1"/>
</dbReference>
<comment type="caution">
    <text evidence="3">The sequence shown here is derived from an EMBL/GenBank/DDBJ whole genome shotgun (WGS) entry which is preliminary data.</text>
</comment>
<keyword evidence="4" id="KW-1185">Reference proteome</keyword>
<evidence type="ECO:0000313" key="3">
    <source>
        <dbReference type="EMBL" id="PVU96341.1"/>
    </source>
</evidence>
<name>A0A2T9YVI6_9FUNG</name>
<evidence type="ECO:0000259" key="2">
    <source>
        <dbReference type="Pfam" id="PF01266"/>
    </source>
</evidence>
<feature type="compositionally biased region" description="Polar residues" evidence="1">
    <location>
        <begin position="519"/>
        <end position="531"/>
    </location>
</feature>
<feature type="region of interest" description="Disordered" evidence="1">
    <location>
        <begin position="519"/>
        <end position="543"/>
    </location>
</feature>
<dbReference type="Gene3D" id="3.50.50.60">
    <property type="entry name" value="FAD/NAD(P)-binding domain"/>
    <property type="match status" value="1"/>
</dbReference>
<dbReference type="SUPFAM" id="SSF51905">
    <property type="entry name" value="FAD/NAD(P)-binding domain"/>
    <property type="match status" value="1"/>
</dbReference>
<dbReference type="PANTHER" id="PTHR13847">
    <property type="entry name" value="SARCOSINE DEHYDROGENASE-RELATED"/>
    <property type="match status" value="1"/>
</dbReference>
<sequence>MLNFKDPGLPHPTPTRSVWLDENPLKTYKASAKLPEFSDIVIIGSGFSGTSVAYHLLVEPKTKLKPNALLNKSNIPSVTLLEAREACGGATGRNGGHIIPDNHRGFLLDSQVYQGRAMDAAATRVFEQLGMNEVVSLVQNQKINCELRTAGNVECYSSTEEYKEALHSVTEAAKWGISPLKIFTKSELQKELGTQEYAGAIKIPSGQLYPARLIWHLLNAAIINGLQLYTYTPVTNVRPATQQEISSLSAKNYSASLNSEKLWCVESQSGERIITRDVVHATNAYAAHLLPQFRSKVFPVRAQIISTSSENTPKLWPFGLSLRDGLEYAMRRDYPNGRLIYGGFRTASDSLEVDNSNDSEINPQLSAALRDSLKSKVFSSMDYNPETYYGVREWTGIMGFSDDDAPYIGKLYDSDSQLVDGQWTLVGLSAHGMPRCFRCGREIARRVSEKYMSAEELSLRKVRSSNDANIMRDSKNMLKAAKFNTLAEKQIHPTTWATNGENDIDDWDYPLPRSFITSPQRFSSTNTQGWDQRTIFPEKKSSL</sequence>
<dbReference type="PANTHER" id="PTHR13847:SF260">
    <property type="entry name" value="FAD DEPENDENT OXIDOREDUCTASE DOMAIN-CONTAINING PROTEIN"/>
    <property type="match status" value="1"/>
</dbReference>
<evidence type="ECO:0000256" key="1">
    <source>
        <dbReference type="SAM" id="MobiDB-lite"/>
    </source>
</evidence>
<reference evidence="3 4" key="1">
    <citation type="journal article" date="2018" name="MBio">
        <title>Comparative Genomics Reveals the Core Gene Toolbox for the Fungus-Insect Symbiosis.</title>
        <authorList>
            <person name="Wang Y."/>
            <person name="Stata M."/>
            <person name="Wang W."/>
            <person name="Stajich J.E."/>
            <person name="White M.M."/>
            <person name="Moncalvo J.M."/>
        </authorList>
    </citation>
    <scope>NUCLEOTIDE SEQUENCE [LARGE SCALE GENOMIC DNA]</scope>
    <source>
        <strain evidence="3 4">SWE-8-4</strain>
    </source>
</reference>
<accession>A0A2T9YVI6</accession>
<organism evidence="3 4">
    <name type="scientific">Smittium simulii</name>
    <dbReference type="NCBI Taxonomy" id="133385"/>
    <lineage>
        <taxon>Eukaryota</taxon>
        <taxon>Fungi</taxon>
        <taxon>Fungi incertae sedis</taxon>
        <taxon>Zoopagomycota</taxon>
        <taxon>Kickxellomycotina</taxon>
        <taxon>Harpellomycetes</taxon>
        <taxon>Harpellales</taxon>
        <taxon>Legeriomycetaceae</taxon>
        <taxon>Smittium</taxon>
    </lineage>
</organism>
<feature type="domain" description="FAD dependent oxidoreductase" evidence="2">
    <location>
        <begin position="39"/>
        <end position="446"/>
    </location>
</feature>
<dbReference type="EMBL" id="MBFR01000035">
    <property type="protein sequence ID" value="PVU96341.1"/>
    <property type="molecule type" value="Genomic_DNA"/>
</dbReference>
<gene>
    <name evidence="3" type="ORF">BB561_001235</name>
</gene>
<dbReference type="InterPro" id="IPR036188">
    <property type="entry name" value="FAD/NAD-bd_sf"/>
</dbReference>
<dbReference type="GO" id="GO:0005737">
    <property type="term" value="C:cytoplasm"/>
    <property type="evidence" value="ECO:0007669"/>
    <property type="project" value="TreeGrafter"/>
</dbReference>
<dbReference type="AlphaFoldDB" id="A0A2T9YVI6"/>